<dbReference type="Pfam" id="PF07757">
    <property type="entry name" value="AdoMet_MTase"/>
    <property type="match status" value="1"/>
</dbReference>
<evidence type="ECO:0000256" key="9">
    <source>
        <dbReference type="ARBA" id="ARBA00047957"/>
    </source>
</evidence>
<dbReference type="PANTHER" id="PTHR21210:SF0">
    <property type="entry name" value="TRNA (URACIL-O(2)-)-METHYLTRANSFERASE-RELATED"/>
    <property type="match status" value="1"/>
</dbReference>
<keyword evidence="8 10" id="KW-0819">tRNA processing</keyword>
<evidence type="ECO:0000256" key="2">
    <source>
        <dbReference type="ARBA" id="ARBA00004496"/>
    </source>
</evidence>
<comment type="catalytic activity">
    <reaction evidence="9 10">
        <text>uridine(44) in tRNA(Ser) + S-adenosyl-L-methionine = 2'-O-methyluridine(44) in tRNA(Ser) + S-adenosyl-L-homocysteine + H(+)</text>
        <dbReference type="Rhea" id="RHEA:43100"/>
        <dbReference type="Rhea" id="RHEA-COMP:10339"/>
        <dbReference type="Rhea" id="RHEA-COMP:10340"/>
        <dbReference type="ChEBI" id="CHEBI:15378"/>
        <dbReference type="ChEBI" id="CHEBI:57856"/>
        <dbReference type="ChEBI" id="CHEBI:59789"/>
        <dbReference type="ChEBI" id="CHEBI:65315"/>
        <dbReference type="ChEBI" id="CHEBI:74478"/>
        <dbReference type="EC" id="2.1.1.211"/>
    </reaction>
</comment>
<keyword evidence="7 10" id="KW-0949">S-adenosyl-L-methionine</keyword>
<keyword evidence="5 10" id="KW-0489">Methyltransferase</keyword>
<dbReference type="EMBL" id="JACMRX010000002">
    <property type="protein sequence ID" value="KAF7994425.1"/>
    <property type="molecule type" value="Genomic_DNA"/>
</dbReference>
<gene>
    <name evidence="12" type="ORF">HCN44_003897</name>
</gene>
<evidence type="ECO:0000256" key="7">
    <source>
        <dbReference type="ARBA" id="ARBA00022691"/>
    </source>
</evidence>
<evidence type="ECO:0000256" key="10">
    <source>
        <dbReference type="RuleBase" id="RU368004"/>
    </source>
</evidence>
<evidence type="ECO:0000256" key="4">
    <source>
        <dbReference type="ARBA" id="ARBA00022490"/>
    </source>
</evidence>
<evidence type="ECO:0000313" key="13">
    <source>
        <dbReference type="Proteomes" id="UP000639338"/>
    </source>
</evidence>
<reference evidence="12 13" key="1">
    <citation type="submission" date="2020-08" db="EMBL/GenBank/DDBJ databases">
        <title>Aphidius gifuensis genome sequencing and assembly.</title>
        <authorList>
            <person name="Du Z."/>
        </authorList>
    </citation>
    <scope>NUCLEOTIDE SEQUENCE [LARGE SCALE GENOMIC DNA]</scope>
    <source>
        <strain evidence="12">YNYX2018</strain>
        <tissue evidence="12">Adults</tissue>
    </source>
</reference>
<evidence type="ECO:0000256" key="5">
    <source>
        <dbReference type="ARBA" id="ARBA00022603"/>
    </source>
</evidence>
<dbReference type="PANTHER" id="PTHR21210">
    <property type="entry name" value="TRNA (URACIL-O(2)-)-METHYLTRANSFERASE-RELATED"/>
    <property type="match status" value="1"/>
</dbReference>
<dbReference type="AlphaFoldDB" id="A0A834XVX9"/>
<evidence type="ECO:0000256" key="3">
    <source>
        <dbReference type="ARBA" id="ARBA00009056"/>
    </source>
</evidence>
<keyword evidence="4 10" id="KW-0963">Cytoplasm</keyword>
<comment type="function">
    <text evidence="1">Probable adenosyl-L-methionine (AdoMet)-dependent tRNA (uracil-O(2)-)-methyltransferase.</text>
</comment>
<feature type="region of interest" description="Disordered" evidence="11">
    <location>
        <begin position="440"/>
        <end position="463"/>
    </location>
</feature>
<evidence type="ECO:0000256" key="1">
    <source>
        <dbReference type="ARBA" id="ARBA00002778"/>
    </source>
</evidence>
<comment type="subcellular location">
    <subcellularLocation>
        <location evidence="2 10">Cytoplasm</location>
    </subcellularLocation>
</comment>
<keyword evidence="6 10" id="KW-0808">Transferase</keyword>
<dbReference type="OrthoDB" id="10047021at2759"/>
<dbReference type="GO" id="GO:0030488">
    <property type="term" value="P:tRNA methylation"/>
    <property type="evidence" value="ECO:0007669"/>
    <property type="project" value="UniProtKB-UniRule"/>
</dbReference>
<organism evidence="12 13">
    <name type="scientific">Aphidius gifuensis</name>
    <name type="common">Parasitoid wasp</name>
    <dbReference type="NCBI Taxonomy" id="684658"/>
    <lineage>
        <taxon>Eukaryota</taxon>
        <taxon>Metazoa</taxon>
        <taxon>Ecdysozoa</taxon>
        <taxon>Arthropoda</taxon>
        <taxon>Hexapoda</taxon>
        <taxon>Insecta</taxon>
        <taxon>Pterygota</taxon>
        <taxon>Neoptera</taxon>
        <taxon>Endopterygota</taxon>
        <taxon>Hymenoptera</taxon>
        <taxon>Apocrita</taxon>
        <taxon>Ichneumonoidea</taxon>
        <taxon>Braconidae</taxon>
        <taxon>Aphidiinae</taxon>
        <taxon>Aphidius</taxon>
    </lineage>
</organism>
<comment type="similarity">
    <text evidence="3 10">Belongs to the TRM44 family.</text>
</comment>
<dbReference type="InterPro" id="IPR011671">
    <property type="entry name" value="tRNA_uracil_MeTrfase"/>
</dbReference>
<evidence type="ECO:0000256" key="11">
    <source>
        <dbReference type="SAM" id="MobiDB-lite"/>
    </source>
</evidence>
<keyword evidence="13" id="KW-1185">Reference proteome</keyword>
<feature type="compositionally biased region" description="Low complexity" evidence="11">
    <location>
        <begin position="445"/>
        <end position="454"/>
    </location>
</feature>
<dbReference type="GO" id="GO:0005737">
    <property type="term" value="C:cytoplasm"/>
    <property type="evidence" value="ECO:0007669"/>
    <property type="project" value="UniProtKB-SubCell"/>
</dbReference>
<dbReference type="SUPFAM" id="SSF53335">
    <property type="entry name" value="S-adenosyl-L-methionine-dependent methyltransferases"/>
    <property type="match status" value="1"/>
</dbReference>
<dbReference type="EC" id="2.1.1.211" evidence="10"/>
<evidence type="ECO:0000256" key="6">
    <source>
        <dbReference type="ARBA" id="ARBA00022679"/>
    </source>
</evidence>
<evidence type="ECO:0000256" key="8">
    <source>
        <dbReference type="ARBA" id="ARBA00022694"/>
    </source>
</evidence>
<dbReference type="GO" id="GO:0141101">
    <property type="term" value="F:tRNA(Ser) (uridine(44)-2'-O-)-methyltransferase activity"/>
    <property type="evidence" value="ECO:0007669"/>
    <property type="project" value="UniProtKB-EC"/>
</dbReference>
<proteinExistence type="inferred from homology"/>
<protein>
    <recommendedName>
        <fullName evidence="10">tRNA (uracil-O(2)-)-methyltransferase</fullName>
        <ecNumber evidence="10">2.1.1.211</ecNumber>
    </recommendedName>
</protein>
<accession>A0A834XVX9</accession>
<dbReference type="Proteomes" id="UP000639338">
    <property type="component" value="Unassembled WGS sequence"/>
</dbReference>
<dbReference type="InterPro" id="IPR029063">
    <property type="entry name" value="SAM-dependent_MTases_sf"/>
</dbReference>
<name>A0A834XVX9_APHGI</name>
<comment type="caution">
    <text evidence="12">The sequence shown here is derived from an EMBL/GenBank/DDBJ whole genome shotgun (WGS) entry which is preliminary data.</text>
</comment>
<sequence length="607" mass="70568">MMNFEKLISQDVNATESQFNKAIEIYLNKSHLINRRVLSSKTLYTGQLINDVDNLIDLITNQHITHFFDKDDNIKNIFDHTKALSNEVNPFEQENGIYLYIRKLFPRNQREFSTTFEFSILNREDNSLICIGKKINFFKQRLGLHLAYKIIYNAKNVSIHVDHLNDLVDIGAEWLKDKLFPRLIKWIEFDPKHDSFVDGSLNLVSPEIYADLYNNLKKKYGKELVEKWPECTDPAKFVYEDIAIATYLILLWDNERYNLMLGDKQSFVDLGCGNGLLVYILTSEGHPGFGIDLRKRKIWDLFSGTHLEEKTIIPSSKSLFPDTDWIIGNHSDELTPWIPVIAARSSYKTRFFLLPCCAHEFDGRKFQRPSAAHSQYLGYLKYIKNVCEECGFITNIDKLRIPSTKRICFIGERRSYPRDQTNIQDEKIEKIINERSLQKTDESINNNNDNNNETTNDKWSNDFKPRDSVEKVRNCTQIDKNIQNEIINIVKSELLAKVRIINSDEDDNKKWNAGGQLELAKLATIIPNDLLKKLKNECGGLQTLLRNHSHVFQINNGIVQFKIPGSETIINNKKKRKSVILKVKPCWFFNNHPDGCFVSDEKCNFKH</sequence>
<evidence type="ECO:0000313" key="12">
    <source>
        <dbReference type="EMBL" id="KAF7994425.1"/>
    </source>
</evidence>
<comment type="function">
    <text evidence="10">Adenosyl-L-methionine (AdoMet)-dependent tRNA (uracil-O(2)-)-methyltransferase.</text>
</comment>